<dbReference type="InterPro" id="IPR006076">
    <property type="entry name" value="FAD-dep_OxRdtase"/>
</dbReference>
<organism evidence="3 4">
    <name type="scientific">Variovorax robiniae</name>
    <dbReference type="NCBI Taxonomy" id="1836199"/>
    <lineage>
        <taxon>Bacteria</taxon>
        <taxon>Pseudomonadati</taxon>
        <taxon>Pseudomonadota</taxon>
        <taxon>Betaproteobacteria</taxon>
        <taxon>Burkholderiales</taxon>
        <taxon>Comamonadaceae</taxon>
        <taxon>Variovorax</taxon>
    </lineage>
</organism>
<evidence type="ECO:0000256" key="1">
    <source>
        <dbReference type="ARBA" id="ARBA00023002"/>
    </source>
</evidence>
<dbReference type="Gene3D" id="3.30.9.10">
    <property type="entry name" value="D-Amino Acid Oxidase, subunit A, domain 2"/>
    <property type="match status" value="1"/>
</dbReference>
<feature type="domain" description="FAD dependent oxidoreductase" evidence="2">
    <location>
        <begin position="4"/>
        <end position="393"/>
    </location>
</feature>
<comment type="caution">
    <text evidence="3">The sequence shown here is derived from an EMBL/GenBank/DDBJ whole genome shotgun (WGS) entry which is preliminary data.</text>
</comment>
<keyword evidence="4" id="KW-1185">Reference proteome</keyword>
<dbReference type="Proteomes" id="UP001367030">
    <property type="component" value="Unassembled WGS sequence"/>
</dbReference>
<dbReference type="PANTHER" id="PTHR13847:SF289">
    <property type="entry name" value="GLYCINE OXIDASE"/>
    <property type="match status" value="1"/>
</dbReference>
<evidence type="ECO:0000313" key="4">
    <source>
        <dbReference type="Proteomes" id="UP001367030"/>
    </source>
</evidence>
<dbReference type="EC" id="1.-.-.-" evidence="3"/>
<proteinExistence type="predicted"/>
<sequence>MPTDVLVLGAGMVGTCTALQLARRGHSVALVDRQAPGRETSYGNAGIIQREAVEPYAFPREWSAFFNAAFKRGPDVNYHLDALPAVVPRLYRYWHESAPGRYAAIALDYSRLIEHCLTEHDALIFESGAGDLVRKEGFRVGFRTEAAMDAAVESATDLQRRYGLGLALLDGDAMADAEPGLHARLAGALHWLDPWSVSDPGALVDRYAQRFIDLGGQVAQGDAASLRPEAGGWQVQTADGPLQARHAVIALGPWAAELTSTLGYRLPLFVKRGYHRHYRGGPGLNLPLLDAERALVIAPMAAGMRITTGAEFARVGAPATPVQLGKAETAARELIELPEPVEAVPWLGNRPCTVDMKPVMGPAPKHAGLWFNFGHSHQGFTLGPVSGRLLAEMIEGSRPLVDPAPFAPARF</sequence>
<dbReference type="Pfam" id="PF01266">
    <property type="entry name" value="DAO"/>
    <property type="match status" value="1"/>
</dbReference>
<dbReference type="PRINTS" id="PR00420">
    <property type="entry name" value="RNGMNOXGNASE"/>
</dbReference>
<dbReference type="InterPro" id="IPR036188">
    <property type="entry name" value="FAD/NAD-bd_sf"/>
</dbReference>
<dbReference type="EMBL" id="JBBKZS010000014">
    <property type="protein sequence ID" value="MEJ8858104.1"/>
    <property type="molecule type" value="Genomic_DNA"/>
</dbReference>
<dbReference type="Gene3D" id="3.50.50.60">
    <property type="entry name" value="FAD/NAD(P)-binding domain"/>
    <property type="match status" value="2"/>
</dbReference>
<evidence type="ECO:0000259" key="2">
    <source>
        <dbReference type="Pfam" id="PF01266"/>
    </source>
</evidence>
<reference evidence="3 4" key="1">
    <citation type="submission" date="2024-03" db="EMBL/GenBank/DDBJ databases">
        <title>Novel species of the genus Variovorax.</title>
        <authorList>
            <person name="Liu Q."/>
            <person name="Xin Y.-H."/>
        </authorList>
    </citation>
    <scope>NUCLEOTIDE SEQUENCE [LARGE SCALE GENOMIC DNA]</scope>
    <source>
        <strain evidence="3 4">KACC 18901</strain>
    </source>
</reference>
<dbReference type="GO" id="GO:0016491">
    <property type="term" value="F:oxidoreductase activity"/>
    <property type="evidence" value="ECO:0007669"/>
    <property type="project" value="UniProtKB-KW"/>
</dbReference>
<keyword evidence="1 3" id="KW-0560">Oxidoreductase</keyword>
<dbReference type="SUPFAM" id="SSF51905">
    <property type="entry name" value="FAD/NAD(P)-binding domain"/>
    <property type="match status" value="1"/>
</dbReference>
<evidence type="ECO:0000313" key="3">
    <source>
        <dbReference type="EMBL" id="MEJ8858104.1"/>
    </source>
</evidence>
<name>A0ABU8XEI3_9BURK</name>
<accession>A0ABU8XEI3</accession>
<dbReference type="PANTHER" id="PTHR13847">
    <property type="entry name" value="SARCOSINE DEHYDROGENASE-RELATED"/>
    <property type="match status" value="1"/>
</dbReference>
<protein>
    <submittedName>
        <fullName evidence="3">FAD-dependent oxidoreductase</fullName>
        <ecNumber evidence="3">1.-.-.-</ecNumber>
    </submittedName>
</protein>
<dbReference type="RefSeq" id="WP_340338169.1">
    <property type="nucleotide sequence ID" value="NZ_JBBKZS010000014.1"/>
</dbReference>
<gene>
    <name evidence="3" type="ORF">WKW79_26290</name>
</gene>